<keyword evidence="1" id="KW-0805">Transcription regulation</keyword>
<keyword evidence="3" id="KW-0804">Transcription</keyword>
<dbReference type="KEGG" id="slp:Slip_1391"/>
<dbReference type="AlphaFoldDB" id="D7CN69"/>
<dbReference type="HOGENOM" id="CLU_091233_1_0_9"/>
<dbReference type="RefSeq" id="WP_013175556.1">
    <property type="nucleotide sequence ID" value="NC_014220.1"/>
</dbReference>
<keyword evidence="2" id="KW-0238">DNA-binding</keyword>
<dbReference type="Pfam" id="PF13404">
    <property type="entry name" value="HTH_AsnC-type"/>
    <property type="match status" value="1"/>
</dbReference>
<dbReference type="OrthoDB" id="66249at2"/>
<dbReference type="SMART" id="SM00344">
    <property type="entry name" value="HTH_ASNC"/>
    <property type="match status" value="1"/>
</dbReference>
<evidence type="ECO:0000256" key="2">
    <source>
        <dbReference type="ARBA" id="ARBA00023125"/>
    </source>
</evidence>
<dbReference type="PANTHER" id="PTHR43413">
    <property type="entry name" value="TRANSCRIPTIONAL REGULATOR, ASNC FAMILY"/>
    <property type="match status" value="1"/>
</dbReference>
<keyword evidence="6" id="KW-1185">Reference proteome</keyword>
<feature type="domain" description="HTH asnC-type" evidence="4">
    <location>
        <begin position="8"/>
        <end position="70"/>
    </location>
</feature>
<evidence type="ECO:0000259" key="4">
    <source>
        <dbReference type="PROSITE" id="PS50956"/>
    </source>
</evidence>
<reference evidence="6" key="1">
    <citation type="journal article" date="2010" name="Stand. Genomic Sci.">
        <title>Complete genome sequence of Syntrophothermus lipocalidus type strain (TGB-C1T).</title>
        <authorList>
            <consortium name="US DOE Joint Genome Institute (JGI-PGF)"/>
            <person name="Djao O."/>
            <person name="Zhang X."/>
            <person name="Lucas S."/>
            <person name="Lapidus A."/>
            <person name="Glavina Del Rio T."/>
            <person name="Nolan M."/>
            <person name="Tice H."/>
            <person name="Cheng J."/>
            <person name="Han C."/>
            <person name="Tapia R."/>
            <person name="Goodwin L."/>
            <person name="Pitluck S."/>
            <person name="Liolios K."/>
            <person name="Ivanova N."/>
            <person name="Mavromatis K."/>
            <person name="Mikhailova N."/>
            <person name="Ovchinnikova G."/>
            <person name="Pati A."/>
            <person name="Brambilla E."/>
            <person name="Chen A."/>
            <person name="Palaniappan K."/>
            <person name="Land M."/>
            <person name="Hauser L."/>
            <person name="Chang Y."/>
            <person name="Jeffries C."/>
            <person name="Rohde M."/>
            <person name="Sikorski J."/>
            <person name="Spring S."/>
            <person name="Goker M."/>
            <person name="Detter J."/>
            <person name="Woyke T."/>
            <person name="Bristow J."/>
            <person name="Eisen J."/>
            <person name="Markowitz V."/>
            <person name="Hugenholtz P."/>
            <person name="Kyrpides N."/>
            <person name="Klenk H."/>
        </authorList>
    </citation>
    <scope>NUCLEOTIDE SEQUENCE [LARGE SCALE GENOMIC DNA]</scope>
    <source>
        <strain evidence="6">DSM 12680 / TGB-C1</strain>
    </source>
</reference>
<dbReference type="GO" id="GO:0043565">
    <property type="term" value="F:sequence-specific DNA binding"/>
    <property type="evidence" value="ECO:0007669"/>
    <property type="project" value="InterPro"/>
</dbReference>
<dbReference type="InterPro" id="IPR000485">
    <property type="entry name" value="AsnC-type_HTH_dom"/>
</dbReference>
<dbReference type="InterPro" id="IPR011008">
    <property type="entry name" value="Dimeric_a/b-barrel"/>
</dbReference>
<dbReference type="EMBL" id="CP002048">
    <property type="protein sequence ID" value="ADI02154.1"/>
    <property type="molecule type" value="Genomic_DNA"/>
</dbReference>
<reference evidence="5 6" key="2">
    <citation type="journal article" date="2010" name="Stand. Genomic Sci.">
        <title>Complete genome sequence of Syntrophothermus lipocalidus type strain (TGB-C1).</title>
        <authorList>
            <person name="Djao O.D."/>
            <person name="Zhang X."/>
            <person name="Lucas S."/>
            <person name="Lapidus A."/>
            <person name="Del Rio T.G."/>
            <person name="Nolan M."/>
            <person name="Tice H."/>
            <person name="Cheng J.F."/>
            <person name="Han C."/>
            <person name="Tapia R."/>
            <person name="Goodwin L."/>
            <person name="Pitluck S."/>
            <person name="Liolios K."/>
            <person name="Ivanova N."/>
            <person name="Mavromatis K."/>
            <person name="Mikhailova N."/>
            <person name="Ovchinnikova G."/>
            <person name="Pati A."/>
            <person name="Brambilla E."/>
            <person name="Chen A."/>
            <person name="Palaniappan K."/>
            <person name="Land M."/>
            <person name="Hauser L."/>
            <person name="Chang Y.J."/>
            <person name="Jeffries C.D."/>
            <person name="Rohde M."/>
            <person name="Sikorski J."/>
            <person name="Spring S."/>
            <person name="Goker M."/>
            <person name="Detter J.C."/>
            <person name="Woyke T."/>
            <person name="Bristow J."/>
            <person name="Eisen J.A."/>
            <person name="Markowitz V."/>
            <person name="Hugenholtz P."/>
            <person name="Kyrpides N.C."/>
            <person name="Klenk H.P."/>
        </authorList>
    </citation>
    <scope>NUCLEOTIDE SEQUENCE [LARGE SCALE GENOMIC DNA]</scope>
    <source>
        <strain evidence="6">DSM 12680 / TGB-C1</strain>
    </source>
</reference>
<evidence type="ECO:0000256" key="3">
    <source>
        <dbReference type="ARBA" id="ARBA00023163"/>
    </source>
</evidence>
<name>D7CN69_SYNLT</name>
<dbReference type="STRING" id="643648.Slip_1391"/>
<gene>
    <name evidence="5" type="ordered locus">Slip_1391</name>
</gene>
<organism evidence="5 6">
    <name type="scientific">Syntrophothermus lipocalidus (strain DSM 12680 / TGB-C1)</name>
    <dbReference type="NCBI Taxonomy" id="643648"/>
    <lineage>
        <taxon>Bacteria</taxon>
        <taxon>Bacillati</taxon>
        <taxon>Bacillota</taxon>
        <taxon>Clostridia</taxon>
        <taxon>Eubacteriales</taxon>
        <taxon>Syntrophomonadaceae</taxon>
        <taxon>Syntrophothermus</taxon>
    </lineage>
</organism>
<dbReference type="Proteomes" id="UP000000378">
    <property type="component" value="Chromosome"/>
</dbReference>
<evidence type="ECO:0000256" key="1">
    <source>
        <dbReference type="ARBA" id="ARBA00023015"/>
    </source>
</evidence>
<evidence type="ECO:0000313" key="5">
    <source>
        <dbReference type="EMBL" id="ADI02154.1"/>
    </source>
</evidence>
<evidence type="ECO:0000313" key="6">
    <source>
        <dbReference type="Proteomes" id="UP000000378"/>
    </source>
</evidence>
<proteinExistence type="predicted"/>
<dbReference type="InterPro" id="IPR019888">
    <property type="entry name" value="Tscrpt_reg_AsnC-like"/>
</dbReference>
<dbReference type="Gene3D" id="3.30.70.920">
    <property type="match status" value="1"/>
</dbReference>
<dbReference type="PROSITE" id="PS50956">
    <property type="entry name" value="HTH_ASNC_2"/>
    <property type="match status" value="1"/>
</dbReference>
<accession>D7CN69</accession>
<dbReference type="InterPro" id="IPR036390">
    <property type="entry name" value="WH_DNA-bd_sf"/>
</dbReference>
<dbReference type="SUPFAM" id="SSF46785">
    <property type="entry name" value="Winged helix' DNA-binding domain"/>
    <property type="match status" value="1"/>
</dbReference>
<dbReference type="PANTHER" id="PTHR43413:SF7">
    <property type="entry name" value="HTH-TYPE TRANSCRIPTIONAL REGULATOR PTR2"/>
    <property type="match status" value="1"/>
</dbReference>
<dbReference type="Gene3D" id="1.10.10.10">
    <property type="entry name" value="Winged helix-like DNA-binding domain superfamily/Winged helix DNA-binding domain"/>
    <property type="match status" value="1"/>
</dbReference>
<protein>
    <submittedName>
        <fullName evidence="5">Transcriptional regulator, AsnC family</fullName>
    </submittedName>
</protein>
<dbReference type="Pfam" id="PF01037">
    <property type="entry name" value="AsnC_trans_reg"/>
    <property type="match status" value="1"/>
</dbReference>
<dbReference type="InterPro" id="IPR050684">
    <property type="entry name" value="HTH-Siroheme_Decarb"/>
</dbReference>
<dbReference type="SUPFAM" id="SSF54909">
    <property type="entry name" value="Dimeric alpha+beta barrel"/>
    <property type="match status" value="1"/>
</dbReference>
<dbReference type="InterPro" id="IPR036388">
    <property type="entry name" value="WH-like_DNA-bd_sf"/>
</dbReference>
<dbReference type="InterPro" id="IPR019887">
    <property type="entry name" value="Tscrpt_reg_AsnC/Lrp_C"/>
</dbReference>
<sequence>MSVERDREIERKILKLYEKDATASHQRIATMLGVSEEEVSETVARLKKEKIILGYNAVINWDKWGDNGVTAMIDVKVTPERGVGFDSIAERISRFPEVRCVYLMSGTYDLSVVVHGENLKDIAMFISDKLAPLDGVQSTVTHFVLKRYKQDDFLLSDEEEDRRLVVSP</sequence>
<dbReference type="eggNOG" id="COG1522">
    <property type="taxonomic scope" value="Bacteria"/>
</dbReference>